<dbReference type="SUPFAM" id="SSF89550">
    <property type="entry name" value="PHP domain-like"/>
    <property type="match status" value="1"/>
</dbReference>
<protein>
    <submittedName>
        <fullName evidence="2">PHP domain-containing protein</fullName>
    </submittedName>
</protein>
<dbReference type="InterPro" id="IPR004013">
    <property type="entry name" value="PHP_dom"/>
</dbReference>
<dbReference type="InterPro" id="IPR003141">
    <property type="entry name" value="Pol/His_phosphatase_N"/>
</dbReference>
<sequence length="235" mass="26103">MGLVEISLHNHTVLSPCAELKMTPAKIMARAAAEGIEIVGVTDHNSAANLRAAEYQAERFGIKLLPGIEITSTEDIHLLAFFEEVEIAEKLADMLEEKLFKREYNPERIGYQIVVNQDDEFSEVIDYFLPAAVSLGINEIGSLVAKAGGILIPAHVFRSQGLIKTLGFIPEKPGFKVLEYTLDEELGQLKAKYNFKNRASFIKSTDSHFIDSIKKVARIELPAKYSRKDILGALL</sequence>
<evidence type="ECO:0000313" key="3">
    <source>
        <dbReference type="Proteomes" id="UP000621436"/>
    </source>
</evidence>
<dbReference type="PANTHER" id="PTHR42924">
    <property type="entry name" value="EXONUCLEASE"/>
    <property type="match status" value="1"/>
</dbReference>
<gene>
    <name evidence="2" type="ORF">I0Q91_13325</name>
</gene>
<name>A0A931ASB7_9FIRM</name>
<proteinExistence type="predicted"/>
<dbReference type="CDD" id="cd07432">
    <property type="entry name" value="PHP_HisPPase"/>
    <property type="match status" value="1"/>
</dbReference>
<dbReference type="Pfam" id="PF02811">
    <property type="entry name" value="PHP"/>
    <property type="match status" value="1"/>
</dbReference>
<reference evidence="2" key="1">
    <citation type="submission" date="2020-11" db="EMBL/GenBank/DDBJ databases">
        <title>Halonatronomonas betainensis gen. nov., sp. nov. a novel haloalkaliphilic representative of the family Halanaerobiacae capable of betaine degradation.</title>
        <authorList>
            <person name="Boltyanskaya Y."/>
            <person name="Kevbrin V."/>
            <person name="Detkova E."/>
            <person name="Grouzdev D.S."/>
            <person name="Koziaeva V."/>
            <person name="Zhilina T."/>
        </authorList>
    </citation>
    <scope>NUCLEOTIDE SEQUENCE</scope>
    <source>
        <strain evidence="2">Z-7014</strain>
    </source>
</reference>
<organism evidence="2 3">
    <name type="scientific">Halonatronomonas betaini</name>
    <dbReference type="NCBI Taxonomy" id="2778430"/>
    <lineage>
        <taxon>Bacteria</taxon>
        <taxon>Bacillati</taxon>
        <taxon>Bacillota</taxon>
        <taxon>Clostridia</taxon>
        <taxon>Halanaerobiales</taxon>
        <taxon>Halarsenatibacteraceae</taxon>
        <taxon>Halonatronomonas</taxon>
    </lineage>
</organism>
<dbReference type="SMART" id="SM00481">
    <property type="entry name" value="POLIIIAc"/>
    <property type="match status" value="1"/>
</dbReference>
<keyword evidence="3" id="KW-1185">Reference proteome</keyword>
<accession>A0A931ASB7</accession>
<evidence type="ECO:0000313" key="2">
    <source>
        <dbReference type="EMBL" id="MBF8438067.1"/>
    </source>
</evidence>
<dbReference type="EMBL" id="JADPIE010000009">
    <property type="protein sequence ID" value="MBF8438067.1"/>
    <property type="molecule type" value="Genomic_DNA"/>
</dbReference>
<dbReference type="Gene3D" id="3.20.20.140">
    <property type="entry name" value="Metal-dependent hydrolases"/>
    <property type="match status" value="1"/>
</dbReference>
<feature type="domain" description="Polymerase/histidinol phosphatase N-terminal" evidence="1">
    <location>
        <begin position="6"/>
        <end position="74"/>
    </location>
</feature>
<dbReference type="InterPro" id="IPR052018">
    <property type="entry name" value="PHP_domain"/>
</dbReference>
<dbReference type="PANTHER" id="PTHR42924:SF3">
    <property type="entry name" value="POLYMERASE_HISTIDINOL PHOSPHATASE N-TERMINAL DOMAIN-CONTAINING PROTEIN"/>
    <property type="match status" value="1"/>
</dbReference>
<dbReference type="GO" id="GO:0035312">
    <property type="term" value="F:5'-3' DNA exonuclease activity"/>
    <property type="evidence" value="ECO:0007669"/>
    <property type="project" value="TreeGrafter"/>
</dbReference>
<dbReference type="GO" id="GO:0004534">
    <property type="term" value="F:5'-3' RNA exonuclease activity"/>
    <property type="evidence" value="ECO:0007669"/>
    <property type="project" value="TreeGrafter"/>
</dbReference>
<dbReference type="InterPro" id="IPR016195">
    <property type="entry name" value="Pol/histidinol_Pase-like"/>
</dbReference>
<dbReference type="RefSeq" id="WP_270455165.1">
    <property type="nucleotide sequence ID" value="NZ_JADPIE010000009.1"/>
</dbReference>
<dbReference type="Proteomes" id="UP000621436">
    <property type="component" value="Unassembled WGS sequence"/>
</dbReference>
<dbReference type="AlphaFoldDB" id="A0A931ASB7"/>
<evidence type="ECO:0000259" key="1">
    <source>
        <dbReference type="SMART" id="SM00481"/>
    </source>
</evidence>
<comment type="caution">
    <text evidence="2">The sequence shown here is derived from an EMBL/GenBank/DDBJ whole genome shotgun (WGS) entry which is preliminary data.</text>
</comment>